<feature type="transmembrane region" description="Helical" evidence="1">
    <location>
        <begin position="175"/>
        <end position="194"/>
    </location>
</feature>
<name>A0A9P8VAZ7_9PEZI</name>
<dbReference type="PANTHER" id="PTHR37577:SF1">
    <property type="entry name" value="INTEGRAL MEMBRANE PROTEIN"/>
    <property type="match status" value="1"/>
</dbReference>
<dbReference type="EMBL" id="JAGSXJ010000013">
    <property type="protein sequence ID" value="KAH6686430.1"/>
    <property type="molecule type" value="Genomic_DNA"/>
</dbReference>
<comment type="caution">
    <text evidence="2">The sequence shown here is derived from an EMBL/GenBank/DDBJ whole genome shotgun (WGS) entry which is preliminary data.</text>
</comment>
<gene>
    <name evidence="2" type="ORF">F5X68DRAFT_276446</name>
</gene>
<dbReference type="AlphaFoldDB" id="A0A9P8VAZ7"/>
<evidence type="ECO:0000256" key="1">
    <source>
        <dbReference type="SAM" id="Phobius"/>
    </source>
</evidence>
<evidence type="ECO:0000313" key="3">
    <source>
        <dbReference type="Proteomes" id="UP000770015"/>
    </source>
</evidence>
<feature type="transmembrane region" description="Helical" evidence="1">
    <location>
        <begin position="47"/>
        <end position="73"/>
    </location>
</feature>
<feature type="transmembrane region" description="Helical" evidence="1">
    <location>
        <begin position="264"/>
        <end position="285"/>
    </location>
</feature>
<evidence type="ECO:0000313" key="2">
    <source>
        <dbReference type="EMBL" id="KAH6686430.1"/>
    </source>
</evidence>
<keyword evidence="1" id="KW-1133">Transmembrane helix</keyword>
<dbReference type="PANTHER" id="PTHR37577">
    <property type="entry name" value="INTEGRAL MEMBRANE PROTEIN"/>
    <property type="match status" value="1"/>
</dbReference>
<dbReference type="InterPro" id="IPR053018">
    <property type="entry name" value="Elsinochrome_Biosynth-Asso"/>
</dbReference>
<protein>
    <submittedName>
        <fullName evidence="2">Uncharacterized protein</fullName>
    </submittedName>
</protein>
<keyword evidence="1" id="KW-0472">Membrane</keyword>
<dbReference type="OrthoDB" id="5427664at2759"/>
<feature type="transmembrane region" description="Helical" evidence="1">
    <location>
        <begin position="150"/>
        <end position="169"/>
    </location>
</feature>
<organism evidence="2 3">
    <name type="scientific">Plectosphaerella plurivora</name>
    <dbReference type="NCBI Taxonomy" id="936078"/>
    <lineage>
        <taxon>Eukaryota</taxon>
        <taxon>Fungi</taxon>
        <taxon>Dikarya</taxon>
        <taxon>Ascomycota</taxon>
        <taxon>Pezizomycotina</taxon>
        <taxon>Sordariomycetes</taxon>
        <taxon>Hypocreomycetidae</taxon>
        <taxon>Glomerellales</taxon>
        <taxon>Plectosphaerellaceae</taxon>
        <taxon>Plectosphaerella</taxon>
    </lineage>
</organism>
<reference evidence="2" key="1">
    <citation type="journal article" date="2021" name="Nat. Commun.">
        <title>Genetic determinants of endophytism in the Arabidopsis root mycobiome.</title>
        <authorList>
            <person name="Mesny F."/>
            <person name="Miyauchi S."/>
            <person name="Thiergart T."/>
            <person name="Pickel B."/>
            <person name="Atanasova L."/>
            <person name="Karlsson M."/>
            <person name="Huettel B."/>
            <person name="Barry K.W."/>
            <person name="Haridas S."/>
            <person name="Chen C."/>
            <person name="Bauer D."/>
            <person name="Andreopoulos W."/>
            <person name="Pangilinan J."/>
            <person name="LaButti K."/>
            <person name="Riley R."/>
            <person name="Lipzen A."/>
            <person name="Clum A."/>
            <person name="Drula E."/>
            <person name="Henrissat B."/>
            <person name="Kohler A."/>
            <person name="Grigoriev I.V."/>
            <person name="Martin F.M."/>
            <person name="Hacquard S."/>
        </authorList>
    </citation>
    <scope>NUCLEOTIDE SEQUENCE</scope>
    <source>
        <strain evidence="2">MPI-SDFR-AT-0117</strain>
    </source>
</reference>
<feature type="transmembrane region" description="Helical" evidence="1">
    <location>
        <begin position="315"/>
        <end position="337"/>
    </location>
</feature>
<sequence>MGAYVSTQECRRQFKIEVDCSFDFNSTTAKNHIGSHKHGEVPADPDVAGIGIIFMFVAVTSLALLVSLADLAWRFFKLKWPHLAPAPNLHEKGQTLYRTWGTFSLSELFETVILSCSDQQVFTGGAYAISLRYWKSCTITAYHYNVIAKMLLLTCATHLMSIAIVRYYWRYKFLALVRVLVVIGVFIVTGLLLANQNATQEIPFPTSVPPLTEINSPILMLAACFQDDESPFVRTITDSFKDRENAEQAFLYARPGNKVEGWNLYLFILFCYGLSCLAEFGHMIVRSEKRKRFFHKRLGIKRGPSSKFGARFRRYAKYVFGVYLVACIALGCVTIIMQTIQIFRMRKWVRNSGWLENENGKTDEDEWSSFGQLVPMFLGLLIVFKVFEEICRLTSPARNEQQ</sequence>
<keyword evidence="1" id="KW-0812">Transmembrane</keyword>
<accession>A0A9P8VAZ7</accession>
<dbReference type="Proteomes" id="UP000770015">
    <property type="component" value="Unassembled WGS sequence"/>
</dbReference>
<proteinExistence type="predicted"/>
<keyword evidence="3" id="KW-1185">Reference proteome</keyword>